<reference evidence="1 2" key="1">
    <citation type="submission" date="2014-04" db="EMBL/GenBank/DDBJ databases">
        <authorList>
            <consortium name="DOE Joint Genome Institute"/>
            <person name="Kuo A."/>
            <person name="Martino E."/>
            <person name="Perotto S."/>
            <person name="Kohler A."/>
            <person name="Nagy L.G."/>
            <person name="Floudas D."/>
            <person name="Copeland A."/>
            <person name="Barry K.W."/>
            <person name="Cichocki N."/>
            <person name="Veneault-Fourrey C."/>
            <person name="LaButti K."/>
            <person name="Lindquist E.A."/>
            <person name="Lipzen A."/>
            <person name="Lundell T."/>
            <person name="Morin E."/>
            <person name="Murat C."/>
            <person name="Sun H."/>
            <person name="Tunlid A."/>
            <person name="Henrissat B."/>
            <person name="Grigoriev I.V."/>
            <person name="Hibbett D.S."/>
            <person name="Martin F."/>
            <person name="Nordberg H.P."/>
            <person name="Cantor M.N."/>
            <person name="Hua S.X."/>
        </authorList>
    </citation>
    <scope>NUCLEOTIDE SEQUENCE [LARGE SCALE GENOMIC DNA]</scope>
    <source>
        <strain evidence="1 2">Zn</strain>
    </source>
</reference>
<dbReference type="EMBL" id="KN832870">
    <property type="protein sequence ID" value="KIN07508.1"/>
    <property type="molecule type" value="Genomic_DNA"/>
</dbReference>
<dbReference type="AlphaFoldDB" id="A0A0C3DZJ6"/>
<evidence type="ECO:0000313" key="2">
    <source>
        <dbReference type="Proteomes" id="UP000054321"/>
    </source>
</evidence>
<proteinExistence type="predicted"/>
<evidence type="ECO:0000313" key="1">
    <source>
        <dbReference type="EMBL" id="KIN07508.1"/>
    </source>
</evidence>
<reference evidence="2" key="2">
    <citation type="submission" date="2015-01" db="EMBL/GenBank/DDBJ databases">
        <title>Evolutionary Origins and Diversification of the Mycorrhizal Mutualists.</title>
        <authorList>
            <consortium name="DOE Joint Genome Institute"/>
            <consortium name="Mycorrhizal Genomics Consortium"/>
            <person name="Kohler A."/>
            <person name="Kuo A."/>
            <person name="Nagy L.G."/>
            <person name="Floudas D."/>
            <person name="Copeland A."/>
            <person name="Barry K.W."/>
            <person name="Cichocki N."/>
            <person name="Veneault-Fourrey C."/>
            <person name="LaButti K."/>
            <person name="Lindquist E.A."/>
            <person name="Lipzen A."/>
            <person name="Lundell T."/>
            <person name="Morin E."/>
            <person name="Murat C."/>
            <person name="Riley R."/>
            <person name="Ohm R."/>
            <person name="Sun H."/>
            <person name="Tunlid A."/>
            <person name="Henrissat B."/>
            <person name="Grigoriev I.V."/>
            <person name="Hibbett D.S."/>
            <person name="Martin F."/>
        </authorList>
    </citation>
    <scope>NUCLEOTIDE SEQUENCE [LARGE SCALE GENOMIC DNA]</scope>
    <source>
        <strain evidence="2">Zn</strain>
    </source>
</reference>
<keyword evidence="2" id="KW-1185">Reference proteome</keyword>
<organism evidence="1 2">
    <name type="scientific">Oidiodendron maius (strain Zn)</name>
    <dbReference type="NCBI Taxonomy" id="913774"/>
    <lineage>
        <taxon>Eukaryota</taxon>
        <taxon>Fungi</taxon>
        <taxon>Dikarya</taxon>
        <taxon>Ascomycota</taxon>
        <taxon>Pezizomycotina</taxon>
        <taxon>Leotiomycetes</taxon>
        <taxon>Leotiomycetes incertae sedis</taxon>
        <taxon>Myxotrichaceae</taxon>
        <taxon>Oidiodendron</taxon>
    </lineage>
</organism>
<dbReference type="HOGENOM" id="CLU_2942364_0_0_1"/>
<dbReference type="InParanoid" id="A0A0C3DZJ6"/>
<accession>A0A0C3DZJ6</accession>
<name>A0A0C3DZJ6_OIDMZ</name>
<gene>
    <name evidence="1" type="ORF">OIDMADRAFT_16179</name>
</gene>
<sequence length="60" mass="7069">MDLTHVRLRWINRRAGLILDIPGSPRSGRFVSTGRETLRDDHEIQDKKQWRVRSTITTIL</sequence>
<dbReference type="Proteomes" id="UP000054321">
    <property type="component" value="Unassembled WGS sequence"/>
</dbReference>
<protein>
    <submittedName>
        <fullName evidence="1">Uncharacterized protein</fullName>
    </submittedName>
</protein>